<comment type="caution">
    <text evidence="2">The sequence shown here is derived from an EMBL/GenBank/DDBJ whole genome shotgun (WGS) entry which is preliminary data.</text>
</comment>
<feature type="region of interest" description="Disordered" evidence="1">
    <location>
        <begin position="113"/>
        <end position="191"/>
    </location>
</feature>
<evidence type="ECO:0000313" key="2">
    <source>
        <dbReference type="EMBL" id="KAK2193575.1"/>
    </source>
</evidence>
<evidence type="ECO:0000313" key="3">
    <source>
        <dbReference type="Proteomes" id="UP001209878"/>
    </source>
</evidence>
<feature type="compositionally biased region" description="Basic and acidic residues" evidence="1">
    <location>
        <begin position="135"/>
        <end position="148"/>
    </location>
</feature>
<organism evidence="2 3">
    <name type="scientific">Ridgeia piscesae</name>
    <name type="common">Tubeworm</name>
    <dbReference type="NCBI Taxonomy" id="27915"/>
    <lineage>
        <taxon>Eukaryota</taxon>
        <taxon>Metazoa</taxon>
        <taxon>Spiralia</taxon>
        <taxon>Lophotrochozoa</taxon>
        <taxon>Annelida</taxon>
        <taxon>Polychaeta</taxon>
        <taxon>Sedentaria</taxon>
        <taxon>Canalipalpata</taxon>
        <taxon>Sabellida</taxon>
        <taxon>Siboglinidae</taxon>
        <taxon>Ridgeia</taxon>
    </lineage>
</organism>
<protein>
    <recommendedName>
        <fullName evidence="4">Protein FRA10AC1</fullName>
    </recommendedName>
</protein>
<reference evidence="2" key="1">
    <citation type="journal article" date="2023" name="Mol. Biol. Evol.">
        <title>Third-Generation Sequencing Reveals the Adaptive Role of the Epigenome in Three Deep-Sea Polychaetes.</title>
        <authorList>
            <person name="Perez M."/>
            <person name="Aroh O."/>
            <person name="Sun Y."/>
            <person name="Lan Y."/>
            <person name="Juniper S.K."/>
            <person name="Young C.R."/>
            <person name="Angers B."/>
            <person name="Qian P.Y."/>
        </authorList>
    </citation>
    <scope>NUCLEOTIDE SEQUENCE</scope>
    <source>
        <strain evidence="2">R07B-5</strain>
    </source>
</reference>
<evidence type="ECO:0000256" key="1">
    <source>
        <dbReference type="SAM" id="MobiDB-lite"/>
    </source>
</evidence>
<sequence length="206" mass="24334">MKKLTLTFVDQYARHKKYINDYLLYYCGSKDEFKRDTSRDRTDIDVIRENHRFLWQDDDDAEGSWEKRLAKSYYDKLFKEYCIADLSYYKENKQHTRLCPDCSYKLNYRHKRKEVKGKRKSAASGETTPPKKHKTTDMQEKTKDDVHPESTGSGEGHEVDTHGKEAGKKEGHVEDKESSLWSGPAPVVDETTREDEFQEYFEGMFM</sequence>
<dbReference type="EMBL" id="JAODUO010000010">
    <property type="protein sequence ID" value="KAK2193575.1"/>
    <property type="molecule type" value="Genomic_DNA"/>
</dbReference>
<evidence type="ECO:0008006" key="4">
    <source>
        <dbReference type="Google" id="ProtNLM"/>
    </source>
</evidence>
<feature type="compositionally biased region" description="Basic and acidic residues" evidence="1">
    <location>
        <begin position="155"/>
        <end position="178"/>
    </location>
</feature>
<dbReference type="Pfam" id="PF09725">
    <property type="entry name" value="Fra10Ac1"/>
    <property type="match status" value="1"/>
</dbReference>
<name>A0AAD9PF87_RIDPI</name>
<proteinExistence type="predicted"/>
<gene>
    <name evidence="2" type="ORF">NP493_11g02037</name>
</gene>
<dbReference type="Proteomes" id="UP001209878">
    <property type="component" value="Unassembled WGS sequence"/>
</dbReference>
<keyword evidence="3" id="KW-1185">Reference proteome</keyword>
<dbReference type="AlphaFoldDB" id="A0AAD9PF87"/>
<accession>A0AAD9PF87</accession>
<dbReference type="InterPro" id="IPR019129">
    <property type="entry name" value="Folate-sensitive_fs_Fra10Ac1"/>
</dbReference>